<dbReference type="PROSITE" id="PS00463">
    <property type="entry name" value="ZN2_CY6_FUNGAL_1"/>
    <property type="match status" value="1"/>
</dbReference>
<dbReference type="CDD" id="cd12148">
    <property type="entry name" value="fungal_TF_MHR"/>
    <property type="match status" value="1"/>
</dbReference>
<dbReference type="CDD" id="cd00067">
    <property type="entry name" value="GAL4"/>
    <property type="match status" value="1"/>
</dbReference>
<protein>
    <submittedName>
        <fullName evidence="10">Fungal-specific transcription factor domain-containing protein</fullName>
    </submittedName>
</protein>
<evidence type="ECO:0000259" key="9">
    <source>
        <dbReference type="PROSITE" id="PS50048"/>
    </source>
</evidence>
<dbReference type="GO" id="GO:0000981">
    <property type="term" value="F:DNA-binding transcription factor activity, RNA polymerase II-specific"/>
    <property type="evidence" value="ECO:0007669"/>
    <property type="project" value="InterPro"/>
</dbReference>
<dbReference type="InterPro" id="IPR051615">
    <property type="entry name" value="Transcr_Regulatory_Elem"/>
</dbReference>
<evidence type="ECO:0000256" key="2">
    <source>
        <dbReference type="ARBA" id="ARBA00022723"/>
    </source>
</evidence>
<accession>A0A9P9EN91</accession>
<dbReference type="PANTHER" id="PTHR31313">
    <property type="entry name" value="TY1 ENHANCER ACTIVATOR"/>
    <property type="match status" value="1"/>
</dbReference>
<dbReference type="SMART" id="SM00066">
    <property type="entry name" value="GAL4"/>
    <property type="match status" value="1"/>
</dbReference>
<evidence type="ECO:0000256" key="6">
    <source>
        <dbReference type="ARBA" id="ARBA00023163"/>
    </source>
</evidence>
<dbReference type="Pfam" id="PF04082">
    <property type="entry name" value="Fungal_trans"/>
    <property type="match status" value="1"/>
</dbReference>
<comment type="caution">
    <text evidence="10">The sequence shown here is derived from an EMBL/GenBank/DDBJ whole genome shotgun (WGS) entry which is preliminary data.</text>
</comment>
<dbReference type="Pfam" id="PF00172">
    <property type="entry name" value="Zn_clus"/>
    <property type="match status" value="1"/>
</dbReference>
<keyword evidence="7" id="KW-0539">Nucleus</keyword>
<name>A0A9P9EN91_9HYPO</name>
<dbReference type="EMBL" id="JAGMUU010000011">
    <property type="protein sequence ID" value="KAH7142893.1"/>
    <property type="molecule type" value="Genomic_DNA"/>
</dbReference>
<dbReference type="SMART" id="SM00906">
    <property type="entry name" value="Fungal_trans"/>
    <property type="match status" value="1"/>
</dbReference>
<dbReference type="SUPFAM" id="SSF57701">
    <property type="entry name" value="Zn2/Cys6 DNA-binding domain"/>
    <property type="match status" value="1"/>
</dbReference>
<keyword evidence="2" id="KW-0479">Metal-binding</keyword>
<dbReference type="InterPro" id="IPR007219">
    <property type="entry name" value="XnlR_reg_dom"/>
</dbReference>
<reference evidence="10" key="1">
    <citation type="journal article" date="2021" name="Nat. Commun.">
        <title>Genetic determinants of endophytism in the Arabidopsis root mycobiome.</title>
        <authorList>
            <person name="Mesny F."/>
            <person name="Miyauchi S."/>
            <person name="Thiergart T."/>
            <person name="Pickel B."/>
            <person name="Atanasova L."/>
            <person name="Karlsson M."/>
            <person name="Huettel B."/>
            <person name="Barry K.W."/>
            <person name="Haridas S."/>
            <person name="Chen C."/>
            <person name="Bauer D."/>
            <person name="Andreopoulos W."/>
            <person name="Pangilinan J."/>
            <person name="LaButti K."/>
            <person name="Riley R."/>
            <person name="Lipzen A."/>
            <person name="Clum A."/>
            <person name="Drula E."/>
            <person name="Henrissat B."/>
            <person name="Kohler A."/>
            <person name="Grigoriev I.V."/>
            <person name="Martin F.M."/>
            <person name="Hacquard S."/>
        </authorList>
    </citation>
    <scope>NUCLEOTIDE SEQUENCE</scope>
    <source>
        <strain evidence="10">MPI-CAGE-AT-0021</strain>
    </source>
</reference>
<keyword evidence="6" id="KW-0804">Transcription</keyword>
<gene>
    <name evidence="10" type="ORF">B0J13DRAFT_556160</name>
</gene>
<evidence type="ECO:0000256" key="3">
    <source>
        <dbReference type="ARBA" id="ARBA00022833"/>
    </source>
</evidence>
<dbReference type="Gene3D" id="4.10.240.10">
    <property type="entry name" value="Zn(2)-C6 fungal-type DNA-binding domain"/>
    <property type="match status" value="1"/>
</dbReference>
<dbReference type="PROSITE" id="PS50048">
    <property type="entry name" value="ZN2_CY6_FUNGAL_2"/>
    <property type="match status" value="1"/>
</dbReference>
<evidence type="ECO:0000313" key="10">
    <source>
        <dbReference type="EMBL" id="KAH7142893.1"/>
    </source>
</evidence>
<dbReference type="Proteomes" id="UP000717696">
    <property type="component" value="Unassembled WGS sequence"/>
</dbReference>
<dbReference type="InterPro" id="IPR036864">
    <property type="entry name" value="Zn2-C6_fun-type_DNA-bd_sf"/>
</dbReference>
<dbReference type="AlphaFoldDB" id="A0A9P9EN91"/>
<keyword evidence="8" id="KW-0175">Coiled coil</keyword>
<evidence type="ECO:0000256" key="1">
    <source>
        <dbReference type="ARBA" id="ARBA00004123"/>
    </source>
</evidence>
<feature type="domain" description="Zn(2)-C6 fungal-type" evidence="9">
    <location>
        <begin position="79"/>
        <end position="107"/>
    </location>
</feature>
<dbReference type="GO" id="GO:0006351">
    <property type="term" value="P:DNA-templated transcription"/>
    <property type="evidence" value="ECO:0007669"/>
    <property type="project" value="InterPro"/>
</dbReference>
<dbReference type="OrthoDB" id="4161332at2759"/>
<organism evidence="10 11">
    <name type="scientific">Dactylonectria estremocensis</name>
    <dbReference type="NCBI Taxonomy" id="1079267"/>
    <lineage>
        <taxon>Eukaryota</taxon>
        <taxon>Fungi</taxon>
        <taxon>Dikarya</taxon>
        <taxon>Ascomycota</taxon>
        <taxon>Pezizomycotina</taxon>
        <taxon>Sordariomycetes</taxon>
        <taxon>Hypocreomycetidae</taxon>
        <taxon>Hypocreales</taxon>
        <taxon>Nectriaceae</taxon>
        <taxon>Dactylonectria</taxon>
    </lineage>
</organism>
<keyword evidence="3" id="KW-0862">Zinc</keyword>
<keyword evidence="5" id="KW-0238">DNA-binding</keyword>
<feature type="coiled-coil region" evidence="8">
    <location>
        <begin position="513"/>
        <end position="540"/>
    </location>
</feature>
<sequence length="802" mass="88482">MRGNVAFGSSSARYRCSLGHAPKLPAQLLSGARLDVPNPWILSIRHKAHSPPLHPCASDAEPMISPRTQTRPSRRSLLACEHCREKKLKCDGAKPACEACRARGRRCIPQTPSHQPRPTNRRIRELEGENARLWELLKEKPSRADPLPNSEPSVAYTSLASREQVHAVETPPVLRYLDAEQRCFSSGTCAPPSSSAHIRTGIATSPAAESPQDNVSSYHGPTSVLFDEISQTPVSRERGGRFSVNAEHVRCGLVAESAKQRQLEVVHLASNQLDFDGVDPELGMDLLSIFWARQLHVGLIVYRTAFMRDMASGGPYFSKLLLNAIYYSASKHSSAVSIRQDAADRATAGWAFRQRFTDLLRDVFGSAQITTLQALLIMTSSLFTRCDERSISWLYAGNAFNMIIDCGIHVESWSSGNMAAEESEIRRRVYWGAFLVDKLQCLYQGRHPCLRISDANVPLWFVDSYEELEVSGKNSFCNTALSKASPSYHLSTLEYYCKLSIIMERIHSKVYAVSHLTRTLDNLREQCLDLQNELQRWRENLPPHLDFISSNSGGNPLPYNLGMLAVYNVLVILVHRLLLSGTELTLPTSASDALITCWKAASEITHILQVHERLYRPLSGTFSLCYAAYIAATIHTHILAQQGDSFSSLVSLRVCLSNLDKYQAIYSAAKRAKLIIERLLDGLGIRPYDDEPAGGDQSRPGPSTCAATVELDSEASSVPAVDGLGPSSNNSAYTPPGLHTDLLDSLDFDALFTAEGVQSFQETTESWFPASGSSLLYNLASHQEDVVVEPTSVTSALQDLGM</sequence>
<dbReference type="PANTHER" id="PTHR31313:SF86">
    <property type="entry name" value="ZN(2)-C6 FUNGAL-TYPE DOMAIN-CONTAINING PROTEIN"/>
    <property type="match status" value="1"/>
</dbReference>
<dbReference type="GO" id="GO:0008270">
    <property type="term" value="F:zinc ion binding"/>
    <property type="evidence" value="ECO:0007669"/>
    <property type="project" value="InterPro"/>
</dbReference>
<dbReference type="InterPro" id="IPR001138">
    <property type="entry name" value="Zn2Cys6_DnaBD"/>
</dbReference>
<keyword evidence="11" id="KW-1185">Reference proteome</keyword>
<evidence type="ECO:0000313" key="11">
    <source>
        <dbReference type="Proteomes" id="UP000717696"/>
    </source>
</evidence>
<proteinExistence type="predicted"/>
<evidence type="ECO:0000256" key="7">
    <source>
        <dbReference type="ARBA" id="ARBA00023242"/>
    </source>
</evidence>
<keyword evidence="4" id="KW-0805">Transcription regulation</keyword>
<evidence type="ECO:0000256" key="5">
    <source>
        <dbReference type="ARBA" id="ARBA00023125"/>
    </source>
</evidence>
<dbReference type="GO" id="GO:0005634">
    <property type="term" value="C:nucleus"/>
    <property type="evidence" value="ECO:0007669"/>
    <property type="project" value="UniProtKB-SubCell"/>
</dbReference>
<evidence type="ECO:0000256" key="8">
    <source>
        <dbReference type="SAM" id="Coils"/>
    </source>
</evidence>
<comment type="subcellular location">
    <subcellularLocation>
        <location evidence="1">Nucleus</location>
    </subcellularLocation>
</comment>
<dbReference type="GO" id="GO:0003677">
    <property type="term" value="F:DNA binding"/>
    <property type="evidence" value="ECO:0007669"/>
    <property type="project" value="UniProtKB-KW"/>
</dbReference>
<evidence type="ECO:0000256" key="4">
    <source>
        <dbReference type="ARBA" id="ARBA00023015"/>
    </source>
</evidence>